<protein>
    <submittedName>
        <fullName evidence="2">IS30 family transposase</fullName>
    </submittedName>
</protein>
<proteinExistence type="predicted"/>
<organism evidence="2 3">
    <name type="scientific">Streptohalobacillus salinus</name>
    <dbReference type="NCBI Taxonomy" id="621096"/>
    <lineage>
        <taxon>Bacteria</taxon>
        <taxon>Bacillati</taxon>
        <taxon>Bacillota</taxon>
        <taxon>Bacilli</taxon>
        <taxon>Bacillales</taxon>
        <taxon>Bacillaceae</taxon>
        <taxon>Streptohalobacillus</taxon>
    </lineage>
</organism>
<dbReference type="OrthoDB" id="9776104at2"/>
<dbReference type="SUPFAM" id="SSF53098">
    <property type="entry name" value="Ribonuclease H-like"/>
    <property type="match status" value="1"/>
</dbReference>
<dbReference type="GO" id="GO:0003676">
    <property type="term" value="F:nucleic acid binding"/>
    <property type="evidence" value="ECO:0007669"/>
    <property type="project" value="InterPro"/>
</dbReference>
<dbReference type="Proteomes" id="UP000247922">
    <property type="component" value="Unassembled WGS sequence"/>
</dbReference>
<dbReference type="GO" id="GO:0005829">
    <property type="term" value="C:cytosol"/>
    <property type="evidence" value="ECO:0007669"/>
    <property type="project" value="TreeGrafter"/>
</dbReference>
<dbReference type="PANTHER" id="PTHR10948:SF23">
    <property type="entry name" value="TRANSPOSASE INSI FOR INSERTION SEQUENCE ELEMENT IS30A-RELATED"/>
    <property type="match status" value="1"/>
</dbReference>
<comment type="caution">
    <text evidence="2">The sequence shown here is derived from an EMBL/GenBank/DDBJ whole genome shotgun (WGS) entry which is preliminary data.</text>
</comment>
<dbReference type="Gene3D" id="3.30.420.10">
    <property type="entry name" value="Ribonuclease H-like superfamily/Ribonuclease H"/>
    <property type="match status" value="1"/>
</dbReference>
<dbReference type="NCBIfam" id="NF033563">
    <property type="entry name" value="transpos_IS30"/>
    <property type="match status" value="1"/>
</dbReference>
<dbReference type="GO" id="GO:0032196">
    <property type="term" value="P:transposition"/>
    <property type="evidence" value="ECO:0007669"/>
    <property type="project" value="TreeGrafter"/>
</dbReference>
<dbReference type="EMBL" id="QJJR01000034">
    <property type="protein sequence ID" value="PXW85447.1"/>
    <property type="molecule type" value="Genomic_DNA"/>
</dbReference>
<reference evidence="2 3" key="1">
    <citation type="submission" date="2018-05" db="EMBL/GenBank/DDBJ databases">
        <title>Genomic Encyclopedia of Type Strains, Phase IV (KMG-IV): sequencing the most valuable type-strain genomes for metagenomic binning, comparative biology and taxonomic classification.</title>
        <authorList>
            <person name="Goeker M."/>
        </authorList>
    </citation>
    <scope>NUCLEOTIDE SEQUENCE [LARGE SCALE GENOMIC DNA]</scope>
    <source>
        <strain evidence="2 3">DSM 22440</strain>
    </source>
</reference>
<evidence type="ECO:0000259" key="1">
    <source>
        <dbReference type="PROSITE" id="PS50994"/>
    </source>
</evidence>
<accession>A0A2V3VU69</accession>
<dbReference type="InterPro" id="IPR036397">
    <property type="entry name" value="RNaseH_sf"/>
</dbReference>
<dbReference type="GO" id="GO:0015074">
    <property type="term" value="P:DNA integration"/>
    <property type="evidence" value="ECO:0007669"/>
    <property type="project" value="InterPro"/>
</dbReference>
<evidence type="ECO:0000313" key="3">
    <source>
        <dbReference type="Proteomes" id="UP000247922"/>
    </source>
</evidence>
<sequence>MTQHHSTTVKRTFKHLSDIKRGQLHAMKRSGLYTQKEMADMLEVNQSTVSRELKRGMAEQVKLVNGKREHYESYFPDVGARVYKENRERSRAKDIEKYDQDFFTALQKALKPPKSELRVHSVDTFTHHYQKDNPDKRLPCMKTVYNLIDRGELDVRNIDLPRKTRLRPRRKKPMDPHGTNKRKLGRSIEERDPIVLTREEFGHWELDLVIGKKTKGEPVILTLLERQTRHLVTKKLWDKSPEYIREAMLKIIKEHGPQNFKTITTDNGSEFATLSKLEDTHENIRIYYAHAYASWEKGANERHNGMLREFIPKGISLQDLSYKRLKLCTDALNMKPRRTLRYVYPRNLYEQKRQEVAQAS</sequence>
<dbReference type="PANTHER" id="PTHR10948">
    <property type="entry name" value="TRANSPOSASE"/>
    <property type="match status" value="1"/>
</dbReference>
<name>A0A2V3VU69_9BACI</name>
<dbReference type="PROSITE" id="PS50994">
    <property type="entry name" value="INTEGRASE"/>
    <property type="match status" value="1"/>
</dbReference>
<dbReference type="RefSeq" id="WP_110252295.1">
    <property type="nucleotide sequence ID" value="NZ_QJJR01000034.1"/>
</dbReference>
<evidence type="ECO:0000313" key="2">
    <source>
        <dbReference type="EMBL" id="PXW85447.1"/>
    </source>
</evidence>
<feature type="domain" description="Integrase catalytic" evidence="1">
    <location>
        <begin position="189"/>
        <end position="353"/>
    </location>
</feature>
<dbReference type="InterPro" id="IPR051917">
    <property type="entry name" value="Transposase-Integrase"/>
</dbReference>
<dbReference type="Pfam" id="PF00665">
    <property type="entry name" value="rve"/>
    <property type="match status" value="1"/>
</dbReference>
<dbReference type="GO" id="GO:0004803">
    <property type="term" value="F:transposase activity"/>
    <property type="evidence" value="ECO:0007669"/>
    <property type="project" value="TreeGrafter"/>
</dbReference>
<gene>
    <name evidence="2" type="ORF">DES38_1341</name>
</gene>
<dbReference type="AlphaFoldDB" id="A0A2V3VU69"/>
<keyword evidence="3" id="KW-1185">Reference proteome</keyword>
<dbReference type="InterPro" id="IPR001584">
    <property type="entry name" value="Integrase_cat-core"/>
</dbReference>
<dbReference type="InterPro" id="IPR053392">
    <property type="entry name" value="Transposase_IS30-like"/>
</dbReference>
<dbReference type="InterPro" id="IPR012337">
    <property type="entry name" value="RNaseH-like_sf"/>
</dbReference>